<dbReference type="InterPro" id="IPR032682">
    <property type="entry name" value="Cnd1_C"/>
</dbReference>
<reference evidence="4" key="1">
    <citation type="submission" date="2020-05" db="EMBL/GenBank/DDBJ databases">
        <title>Mycena genomes resolve the evolution of fungal bioluminescence.</title>
        <authorList>
            <person name="Tsai I.J."/>
        </authorList>
    </citation>
    <scope>NUCLEOTIDE SEQUENCE</scope>
    <source>
        <strain evidence="4">CCC161011</strain>
    </source>
</reference>
<dbReference type="Proteomes" id="UP000620124">
    <property type="component" value="Unassembled WGS sequence"/>
</dbReference>
<dbReference type="GO" id="GO:0003341">
    <property type="term" value="P:cilium movement"/>
    <property type="evidence" value="ECO:0007669"/>
    <property type="project" value="TreeGrafter"/>
</dbReference>
<dbReference type="InterPro" id="IPR016024">
    <property type="entry name" value="ARM-type_fold"/>
</dbReference>
<dbReference type="PANTHER" id="PTHR23314">
    <property type="entry name" value="SPERM-ASSOCIATED ANTIGEN 6 ARMADILLO REPEAT-CONTAINING"/>
    <property type="match status" value="1"/>
</dbReference>
<accession>A0A8H6XJW5</accession>
<comment type="caution">
    <text evidence="4">The sequence shown here is derived from an EMBL/GenBank/DDBJ whole genome shotgun (WGS) entry which is preliminary data.</text>
</comment>
<dbReference type="InterPro" id="IPR011989">
    <property type="entry name" value="ARM-like"/>
</dbReference>
<dbReference type="PANTHER" id="PTHR23314:SF0">
    <property type="entry name" value="SPERM-ASSOCIATED ANTIGEN 6"/>
    <property type="match status" value="1"/>
</dbReference>
<dbReference type="EMBL" id="JACAZI010000016">
    <property type="protein sequence ID" value="KAF7342945.1"/>
    <property type="molecule type" value="Genomic_DNA"/>
</dbReference>
<dbReference type="InterPro" id="IPR000225">
    <property type="entry name" value="Armadillo"/>
</dbReference>
<proteinExistence type="predicted"/>
<keyword evidence="1" id="KW-0677">Repeat</keyword>
<sequence>MPLLSRQNSRTSLLSWWSDRNPGLPGPTINIHSLAKPLIKWMYDRQVLDMIRDNRGTPLSKEQLEICASYLFSDLVGWATKAAIFTDLAHRSLIHEIEARAVVDSAVLGYLAQMLGSPNAGARRCSCDLLTSLVAHQSTRITILELNHCVRLVSLLQDQDSIVSSAAMWVLSRIAQWPDGAQAIIDLLSDKSPAAVLGAIDALAHIANKPDGAQAIVDAKGLDHILNSLKSDSPGIREWACILVARLAQHKFITPAICVQVVTLLSDESPAIVRNSMDALRGIANEPDGAHAIVDAKVFDHILKSLEVKSPDVRQWACQIVARIAEHESITPAICAVLVAHFSNEGRTYDRDFRDALSKVARTANGAQAIVDVKGLDHILNLLESDSPDVRERACDLVARLAEHRSLTPAICVGLVALLSDESRAIDVLSKIAQKPDGAQAVVDAKALDHVQKLLKSPSWNMRFWTCVLVEALAKHESTALAILELNLNAQLESLVCDEDYPGTPAASLALTQIARCSNRAKDPAYFAEPGRSRAKGL</sequence>
<dbReference type="Gene3D" id="1.25.10.10">
    <property type="entry name" value="Leucine-rich Repeat Variant"/>
    <property type="match status" value="3"/>
</dbReference>
<dbReference type="SMART" id="SM00185">
    <property type="entry name" value="ARM"/>
    <property type="match status" value="6"/>
</dbReference>
<dbReference type="OrthoDB" id="3060694at2759"/>
<evidence type="ECO:0000256" key="1">
    <source>
        <dbReference type="ARBA" id="ARBA00022737"/>
    </source>
</evidence>
<name>A0A8H6XJW5_9AGAR</name>
<evidence type="ECO:0000259" key="3">
    <source>
        <dbReference type="Pfam" id="PF12717"/>
    </source>
</evidence>
<dbReference type="AlphaFoldDB" id="A0A8H6XJW5"/>
<organism evidence="4 5">
    <name type="scientific">Mycena venus</name>
    <dbReference type="NCBI Taxonomy" id="2733690"/>
    <lineage>
        <taxon>Eukaryota</taxon>
        <taxon>Fungi</taxon>
        <taxon>Dikarya</taxon>
        <taxon>Basidiomycota</taxon>
        <taxon>Agaricomycotina</taxon>
        <taxon>Agaricomycetes</taxon>
        <taxon>Agaricomycetidae</taxon>
        <taxon>Agaricales</taxon>
        <taxon>Marasmiineae</taxon>
        <taxon>Mycenaceae</taxon>
        <taxon>Mycena</taxon>
    </lineage>
</organism>
<dbReference type="Pfam" id="PF12717">
    <property type="entry name" value="Cnd1"/>
    <property type="match status" value="1"/>
</dbReference>
<evidence type="ECO:0000313" key="5">
    <source>
        <dbReference type="Proteomes" id="UP000620124"/>
    </source>
</evidence>
<protein>
    <recommendedName>
        <fullName evidence="3">Condensin complex subunit 1 C-terminal domain-containing protein</fullName>
    </recommendedName>
</protein>
<dbReference type="GO" id="GO:0008017">
    <property type="term" value="F:microtubule binding"/>
    <property type="evidence" value="ECO:0007669"/>
    <property type="project" value="TreeGrafter"/>
</dbReference>
<feature type="repeat" description="ARM" evidence="2">
    <location>
        <begin position="179"/>
        <end position="221"/>
    </location>
</feature>
<evidence type="ECO:0000313" key="4">
    <source>
        <dbReference type="EMBL" id="KAF7342945.1"/>
    </source>
</evidence>
<dbReference type="InterPro" id="IPR000357">
    <property type="entry name" value="HEAT"/>
</dbReference>
<evidence type="ECO:0000256" key="2">
    <source>
        <dbReference type="PROSITE-ProRule" id="PRU00259"/>
    </source>
</evidence>
<dbReference type="GO" id="GO:0015630">
    <property type="term" value="C:microtubule cytoskeleton"/>
    <property type="evidence" value="ECO:0007669"/>
    <property type="project" value="TreeGrafter"/>
</dbReference>
<gene>
    <name evidence="4" type="ORF">MVEN_01724500</name>
</gene>
<dbReference type="SUPFAM" id="SSF48371">
    <property type="entry name" value="ARM repeat"/>
    <property type="match status" value="2"/>
</dbReference>
<dbReference type="PROSITE" id="PS50176">
    <property type="entry name" value="ARM_REPEAT"/>
    <property type="match status" value="1"/>
</dbReference>
<feature type="domain" description="Condensin complex subunit 1 C-terminal" evidence="3">
    <location>
        <begin position="222"/>
        <end position="343"/>
    </location>
</feature>
<keyword evidence="5" id="KW-1185">Reference proteome</keyword>
<dbReference type="Pfam" id="PF02985">
    <property type="entry name" value="HEAT"/>
    <property type="match status" value="1"/>
</dbReference>